<dbReference type="GO" id="GO:0016887">
    <property type="term" value="F:ATP hydrolysis activity"/>
    <property type="evidence" value="ECO:0007669"/>
    <property type="project" value="TreeGrafter"/>
</dbReference>
<dbReference type="Gene3D" id="3.40.50.300">
    <property type="entry name" value="P-loop containing nucleotide triphosphate hydrolases"/>
    <property type="match status" value="2"/>
</dbReference>
<dbReference type="GO" id="GO:0003677">
    <property type="term" value="F:DNA binding"/>
    <property type="evidence" value="ECO:0007669"/>
    <property type="project" value="InterPro"/>
</dbReference>
<dbReference type="Gene3D" id="3.30.870.10">
    <property type="entry name" value="Endonuclease Chain A"/>
    <property type="match status" value="1"/>
</dbReference>
<dbReference type="SUPFAM" id="SSF52540">
    <property type="entry name" value="P-loop containing nucleoside triphosphate hydrolases"/>
    <property type="match status" value="1"/>
</dbReference>
<dbReference type="PROSITE" id="PS51192">
    <property type="entry name" value="HELICASE_ATP_BIND_1"/>
    <property type="match status" value="1"/>
</dbReference>
<dbReference type="InterPro" id="IPR001650">
    <property type="entry name" value="Helicase_C-like"/>
</dbReference>
<dbReference type="PANTHER" id="PTHR47962:SF4">
    <property type="entry name" value="HELICASE"/>
    <property type="match status" value="1"/>
</dbReference>
<dbReference type="InterPro" id="IPR025202">
    <property type="entry name" value="PLD-like_dom"/>
</dbReference>
<dbReference type="AlphaFoldDB" id="A0A2T3QK64"/>
<dbReference type="PROSITE" id="PS51194">
    <property type="entry name" value="HELICASE_CTER"/>
    <property type="match status" value="1"/>
</dbReference>
<name>A0A2T3QK64_PHODM</name>
<dbReference type="Pfam" id="PF04851">
    <property type="entry name" value="ResIII"/>
    <property type="match status" value="1"/>
</dbReference>
<dbReference type="Pfam" id="PF00271">
    <property type="entry name" value="Helicase_C"/>
    <property type="match status" value="1"/>
</dbReference>
<dbReference type="EMBL" id="UATL01000001">
    <property type="protein sequence ID" value="SPY27369.1"/>
    <property type="molecule type" value="Genomic_DNA"/>
</dbReference>
<dbReference type="InterPro" id="IPR027417">
    <property type="entry name" value="P-loop_NTPase"/>
</dbReference>
<dbReference type="Pfam" id="PF13091">
    <property type="entry name" value="PLDc_2"/>
    <property type="match status" value="1"/>
</dbReference>
<dbReference type="GO" id="GO:0005524">
    <property type="term" value="F:ATP binding"/>
    <property type="evidence" value="ECO:0007669"/>
    <property type="project" value="InterPro"/>
</dbReference>
<protein>
    <submittedName>
        <fullName evidence="1">Excinuclease ABC subunit B</fullName>
    </submittedName>
</protein>
<dbReference type="CDD" id="cd18799">
    <property type="entry name" value="SF2_C_EcoAI-like"/>
    <property type="match status" value="1"/>
</dbReference>
<dbReference type="SUPFAM" id="SSF56024">
    <property type="entry name" value="Phospholipase D/nuclease"/>
    <property type="match status" value="1"/>
</dbReference>
<organism evidence="1 2">
    <name type="scientific">Photobacterium damselae</name>
    <dbReference type="NCBI Taxonomy" id="38293"/>
    <lineage>
        <taxon>Bacteria</taxon>
        <taxon>Pseudomonadati</taxon>
        <taxon>Pseudomonadota</taxon>
        <taxon>Gammaproteobacteria</taxon>
        <taxon>Vibrionales</taxon>
        <taxon>Vibrionaceae</taxon>
        <taxon>Photobacterium</taxon>
    </lineage>
</organism>
<dbReference type="InterPro" id="IPR052511">
    <property type="entry name" value="ATP-dep_Helicase"/>
</dbReference>
<proteinExistence type="predicted"/>
<dbReference type="CDD" id="cd18032">
    <property type="entry name" value="DEXHc_RE_I_III_res"/>
    <property type="match status" value="1"/>
</dbReference>
<accession>A0A2T3QK64</accession>
<dbReference type="OrthoDB" id="9804086at2"/>
<gene>
    <name evidence="1" type="primary">uvrB_1</name>
    <name evidence="1" type="ORF">NCTC11647_00412</name>
</gene>
<reference evidence="1 2" key="1">
    <citation type="submission" date="2018-06" db="EMBL/GenBank/DDBJ databases">
        <authorList>
            <consortium name="Pathogen Informatics"/>
            <person name="Doyle S."/>
        </authorList>
    </citation>
    <scope>NUCLEOTIDE SEQUENCE [LARGE SCALE GENOMIC DNA]</scope>
    <source>
        <strain evidence="1 2">NCTC11647</strain>
    </source>
</reference>
<dbReference type="InterPro" id="IPR014001">
    <property type="entry name" value="Helicase_ATP-bd"/>
</dbReference>
<dbReference type="SMART" id="SM00490">
    <property type="entry name" value="HELICc"/>
    <property type="match status" value="1"/>
</dbReference>
<sequence length="804" mass="92680">MTNSLYYGHKLSSGSAEDPLLPKLIHAINHASIIEISVSFIMKSGIECLFNPLLDALDSGATIEILTSDYLSVTQPVALRQLMLLVERGARVRVFQCDHNVSFHLKSYICVKTKENCIEQGCAWVGSNNMSRGALCSSYEWALRYDYEHPDDSEAATEFYYIRQQFQRLFKHPATHWLTHSWIDAYIERYQQQSPEIIKLITGSFDISDEPFHPNSIQNEALVALNKTREAGYQRGLVVLATGMGKTWLSAFDAKQLQAQRILFVAHREEILTQAERTFILLNEQASTGHYHGQNKDLDADYLFASIQTLGQEEHLKRFAPDHFDYIVVDEFHHASAPTYQALLNYFTPQFLLGLTATPERSDQANILSLCDNNLVFERNLVHGIDERILVPFDYFGIYDQFVNYQEIPWRNGKFDPKVLDNAFATQLRAQHILKHWQEKKQTRTLAFCISKKHADYMANFFTLAGIKAIAVYSYSEVRRNEALKQLEHGEIDIIFSVDLFNEGTDIPAIDTILMIRPTESKILFLQQLGRGLRQSPTTNKQKLVVLDFIGNHQSFLIKPTALLDVSNIRDLVKKINHGTQLTEGCFINYDLQLVTFWQEMAKRYRINSEEEYQELKTVLGHRPTATEFLQKGYRLDKVRQQYGSWFALVAAQENNEQLKQLVQEFGDFLHRGIAQTAMTKCFKAILLEAFLTLDGFTTAPTTEQLASQSLLVLNRYPELKQRDVAKAEQHCQPNDEKWHKYWLRNPIRAYTTANQDGQRWFSLEDGRFKANFVVNASDREMLHQAVKELVDLRLAEYVLRVKK</sequence>
<evidence type="ECO:0000313" key="1">
    <source>
        <dbReference type="EMBL" id="SPY27369.1"/>
    </source>
</evidence>
<dbReference type="SMART" id="SM00487">
    <property type="entry name" value="DEXDc"/>
    <property type="match status" value="1"/>
</dbReference>
<dbReference type="Proteomes" id="UP000251647">
    <property type="component" value="Unassembled WGS sequence"/>
</dbReference>
<dbReference type="InterPro" id="IPR006935">
    <property type="entry name" value="Helicase/UvrB_N"/>
</dbReference>
<evidence type="ECO:0000313" key="2">
    <source>
        <dbReference type="Proteomes" id="UP000251647"/>
    </source>
</evidence>
<dbReference type="PANTHER" id="PTHR47962">
    <property type="entry name" value="ATP-DEPENDENT HELICASE LHR-RELATED-RELATED"/>
    <property type="match status" value="1"/>
</dbReference>